<reference evidence="3" key="1">
    <citation type="submission" date="2018-05" db="EMBL/GenBank/DDBJ databases">
        <authorList>
            <person name="Du Z."/>
            <person name="Wang X."/>
        </authorList>
    </citation>
    <scope>NUCLEOTIDE SEQUENCE [LARGE SCALE GENOMIC DNA]</scope>
    <source>
        <strain evidence="3">WDS4C29</strain>
    </source>
</reference>
<sequence>MAPKERKAADAATALHRNGKLDEARAGYVAYLDQNPRDASIWSNLGALFRSQGLHEQARRAQERAHALSPDDPGIRNNYANILSDLGDYDRSIALRRAALADDATHLMHHAMIGRCERGKGDYRAAIDYLAPKVAEHPQEPEIELQLAFAQLGAGLYGPAFRSYRARWRCDEMTPRKIDLPAWQDGDSIAGKTVLVLPEQGFGDAILFARFVPVLAQKGARVHFLAEKPVARLLAELDGAAWVGTSVSDLSPYDAWMNLMDMPMAVFAPDEPGKPPPPTRLTIPEESRARARAIAAPYSDRFKVGVVWSGSATYKGNAFRSFSHRAYLPLADIAGVQLFSLYKGPSLAEFHADGSAAYMVDTASTDRDFADCAATMLEMDLVITSDTATAHIAGSLGIPVWTILHWDPFWVYTHAGETTPWYPSMRLFRQDRPLDWSGVFGRVEQALRTTVKGR</sequence>
<proteinExistence type="predicted"/>
<protein>
    <submittedName>
        <fullName evidence="2">Uncharacterized protein</fullName>
    </submittedName>
</protein>
<dbReference type="InterPro" id="IPR011990">
    <property type="entry name" value="TPR-like_helical_dom_sf"/>
</dbReference>
<evidence type="ECO:0000313" key="2">
    <source>
        <dbReference type="EMBL" id="PWG17110.1"/>
    </source>
</evidence>
<evidence type="ECO:0000313" key="3">
    <source>
        <dbReference type="Proteomes" id="UP000245293"/>
    </source>
</evidence>
<evidence type="ECO:0000256" key="1">
    <source>
        <dbReference type="PROSITE-ProRule" id="PRU00339"/>
    </source>
</evidence>
<feature type="repeat" description="TPR" evidence="1">
    <location>
        <begin position="39"/>
        <end position="72"/>
    </location>
</feature>
<dbReference type="RefSeq" id="WP_109388630.1">
    <property type="nucleotide sequence ID" value="NZ_QETF01000007.1"/>
</dbReference>
<comment type="caution">
    <text evidence="2">The sequence shown here is derived from an EMBL/GenBank/DDBJ whole genome shotgun (WGS) entry which is preliminary data.</text>
</comment>
<accession>A0A2V1P5L3</accession>
<dbReference type="EMBL" id="QETF01000007">
    <property type="protein sequence ID" value="PWG17110.1"/>
    <property type="molecule type" value="Genomic_DNA"/>
</dbReference>
<dbReference type="Proteomes" id="UP000245293">
    <property type="component" value="Unassembled WGS sequence"/>
</dbReference>
<dbReference type="SUPFAM" id="SSF48452">
    <property type="entry name" value="TPR-like"/>
    <property type="match status" value="1"/>
</dbReference>
<organism evidence="2 3">
    <name type="scientific">Salibaculum griseiflavum</name>
    <dbReference type="NCBI Taxonomy" id="1914409"/>
    <lineage>
        <taxon>Bacteria</taxon>
        <taxon>Pseudomonadati</taxon>
        <taxon>Pseudomonadota</taxon>
        <taxon>Alphaproteobacteria</taxon>
        <taxon>Rhodobacterales</taxon>
        <taxon>Roseobacteraceae</taxon>
        <taxon>Salibaculum</taxon>
    </lineage>
</organism>
<dbReference type="Gene3D" id="3.40.50.2000">
    <property type="entry name" value="Glycogen Phosphorylase B"/>
    <property type="match status" value="1"/>
</dbReference>
<dbReference type="Pfam" id="PF13432">
    <property type="entry name" value="TPR_16"/>
    <property type="match status" value="1"/>
</dbReference>
<name>A0A2V1P5L3_9RHOB</name>
<gene>
    <name evidence="2" type="ORF">DFK10_08695</name>
</gene>
<dbReference type="InterPro" id="IPR019734">
    <property type="entry name" value="TPR_rpt"/>
</dbReference>
<dbReference type="SUPFAM" id="SSF53756">
    <property type="entry name" value="UDP-Glycosyltransferase/glycogen phosphorylase"/>
    <property type="match status" value="1"/>
</dbReference>
<dbReference type="AlphaFoldDB" id="A0A2V1P5L3"/>
<keyword evidence="1" id="KW-0802">TPR repeat</keyword>
<keyword evidence="3" id="KW-1185">Reference proteome</keyword>
<dbReference type="PROSITE" id="PS50005">
    <property type="entry name" value="TPR"/>
    <property type="match status" value="1"/>
</dbReference>
<dbReference type="OrthoDB" id="6193797at2"/>
<dbReference type="Gene3D" id="1.25.40.10">
    <property type="entry name" value="Tetratricopeptide repeat domain"/>
    <property type="match status" value="1"/>
</dbReference>